<evidence type="ECO:0000259" key="2">
    <source>
        <dbReference type="Pfam" id="PF00656"/>
    </source>
</evidence>
<evidence type="ECO:0000313" key="4">
    <source>
        <dbReference type="Proteomes" id="UP001190700"/>
    </source>
</evidence>
<dbReference type="EMBL" id="LGRX02000115">
    <property type="protein sequence ID" value="KAK3289516.1"/>
    <property type="molecule type" value="Genomic_DNA"/>
</dbReference>
<comment type="similarity">
    <text evidence="1">Belongs to the peptidase C14B family.</text>
</comment>
<gene>
    <name evidence="3" type="ORF">CYMTET_3062</name>
</gene>
<protein>
    <recommendedName>
        <fullName evidence="2">Peptidase C14 caspase domain-containing protein</fullName>
    </recommendedName>
</protein>
<reference evidence="3 4" key="1">
    <citation type="journal article" date="2015" name="Genome Biol. Evol.">
        <title>Comparative Genomics of a Bacterivorous Green Alga Reveals Evolutionary Causalities and Consequences of Phago-Mixotrophic Mode of Nutrition.</title>
        <authorList>
            <person name="Burns J.A."/>
            <person name="Paasch A."/>
            <person name="Narechania A."/>
            <person name="Kim E."/>
        </authorList>
    </citation>
    <scope>NUCLEOTIDE SEQUENCE [LARGE SCALE GENOMIC DNA]</scope>
    <source>
        <strain evidence="3 4">PLY_AMNH</strain>
    </source>
</reference>
<dbReference type="GO" id="GO:0004197">
    <property type="term" value="F:cysteine-type endopeptidase activity"/>
    <property type="evidence" value="ECO:0007669"/>
    <property type="project" value="InterPro"/>
</dbReference>
<dbReference type="InterPro" id="IPR011600">
    <property type="entry name" value="Pept_C14_caspase"/>
</dbReference>
<proteinExistence type="inferred from homology"/>
<dbReference type="InterPro" id="IPR050452">
    <property type="entry name" value="Metacaspase"/>
</dbReference>
<evidence type="ECO:0000256" key="1">
    <source>
        <dbReference type="ARBA" id="ARBA00009005"/>
    </source>
</evidence>
<dbReference type="GO" id="GO:0006508">
    <property type="term" value="P:proteolysis"/>
    <property type="evidence" value="ECO:0007669"/>
    <property type="project" value="InterPro"/>
</dbReference>
<evidence type="ECO:0000313" key="3">
    <source>
        <dbReference type="EMBL" id="KAK3289516.1"/>
    </source>
</evidence>
<feature type="domain" description="Peptidase C14 caspase" evidence="2">
    <location>
        <begin position="28"/>
        <end position="238"/>
    </location>
</feature>
<dbReference type="GO" id="GO:0005737">
    <property type="term" value="C:cytoplasm"/>
    <property type="evidence" value="ECO:0007669"/>
    <property type="project" value="TreeGrafter"/>
</dbReference>
<comment type="caution">
    <text evidence="3">The sequence shown here is derived from an EMBL/GenBank/DDBJ whole genome shotgun (WGS) entry which is preliminary data.</text>
</comment>
<dbReference type="PANTHER" id="PTHR48104:SF30">
    <property type="entry name" value="METACASPASE-1"/>
    <property type="match status" value="1"/>
</dbReference>
<name>A0AAE0LL79_9CHLO</name>
<dbReference type="Proteomes" id="UP001190700">
    <property type="component" value="Unassembled WGS sequence"/>
</dbReference>
<accession>A0AAE0LL79</accession>
<sequence length="263" mass="28799">MTFCIQIRTSTHELVFWPLDGQHQPVGDKRVFYYSGFGTHVPDAHGEESTAWEPSLCPVDTDWEENTFSSDELRKLLVEAAPRGVELVAAFDCFLTGAFQDINRVDWTVTGPNQIKFETGVGTPDPVELPGSNSRYLAPPPDAAARMDTAAEERALSPQTADTFESWAAALDGRHGRRVLLLTAHREEQLPIEGGVDAEVKGVATWALTSALEQVEQDPSLQDLIGAMNGLLEEARMGQEVALNVSGNLLVEELSTYKLMADT</sequence>
<dbReference type="Gene3D" id="3.40.50.1460">
    <property type="match status" value="1"/>
</dbReference>
<keyword evidence="4" id="KW-1185">Reference proteome</keyword>
<dbReference type="AlphaFoldDB" id="A0AAE0LL79"/>
<dbReference type="Pfam" id="PF00656">
    <property type="entry name" value="Peptidase_C14"/>
    <property type="match status" value="1"/>
</dbReference>
<organism evidence="3 4">
    <name type="scientific">Cymbomonas tetramitiformis</name>
    <dbReference type="NCBI Taxonomy" id="36881"/>
    <lineage>
        <taxon>Eukaryota</taxon>
        <taxon>Viridiplantae</taxon>
        <taxon>Chlorophyta</taxon>
        <taxon>Pyramimonadophyceae</taxon>
        <taxon>Pyramimonadales</taxon>
        <taxon>Pyramimonadaceae</taxon>
        <taxon>Cymbomonas</taxon>
    </lineage>
</organism>
<dbReference type="PANTHER" id="PTHR48104">
    <property type="entry name" value="METACASPASE-4"/>
    <property type="match status" value="1"/>
</dbReference>